<evidence type="ECO:0000313" key="1">
    <source>
        <dbReference type="EMBL" id="EGU52904.1"/>
    </source>
</evidence>
<accession>A0ABP2LIJ5</accession>
<dbReference type="Proteomes" id="UP000003836">
    <property type="component" value="Unassembled WGS sequence"/>
</dbReference>
<proteinExistence type="predicted"/>
<gene>
    <name evidence="1" type="ORF">VITU9109_03867</name>
</gene>
<evidence type="ECO:0000313" key="2">
    <source>
        <dbReference type="Proteomes" id="UP000003836"/>
    </source>
</evidence>
<sequence length="42" mass="4904">MILKDELLASTDLAQFGIRKIKRFIVIQVVQPQTFILLRFLS</sequence>
<dbReference type="EMBL" id="AFWI01000164">
    <property type="protein sequence ID" value="EGU52904.1"/>
    <property type="molecule type" value="Genomic_DNA"/>
</dbReference>
<keyword evidence="2" id="KW-1185">Reference proteome</keyword>
<reference evidence="1 2" key="1">
    <citation type="journal article" date="2012" name="Int. J. Syst. Evol. Microbiol.">
        <title>Vibrio caribbeanicus sp. nov., isolated from the marine sponge Scleritoderma cyanea.</title>
        <authorList>
            <person name="Hoffmann M."/>
            <person name="Monday S.R."/>
            <person name="Allard M.W."/>
            <person name="Strain E.A."/>
            <person name="Whittaker P."/>
            <person name="Naum M."/>
            <person name="McCarthy P.J."/>
            <person name="Lopez J.V."/>
            <person name="Fischer M."/>
            <person name="Brown E.W."/>
        </authorList>
    </citation>
    <scope>NUCLEOTIDE SEQUENCE [LARGE SCALE GENOMIC DNA]</scope>
    <source>
        <strain evidence="1 2">ATCC 19109</strain>
    </source>
</reference>
<comment type="caution">
    <text evidence="1">The sequence shown here is derived from an EMBL/GenBank/DDBJ whole genome shotgun (WGS) entry which is preliminary data.</text>
</comment>
<protein>
    <submittedName>
        <fullName evidence="1">Uncharacterized protein</fullName>
    </submittedName>
</protein>
<name>A0ABP2LIJ5_9VIBR</name>
<organism evidence="1 2">
    <name type="scientific">Vibrio tubiashii ATCC 19109</name>
    <dbReference type="NCBI Taxonomy" id="1051646"/>
    <lineage>
        <taxon>Bacteria</taxon>
        <taxon>Pseudomonadati</taxon>
        <taxon>Pseudomonadota</taxon>
        <taxon>Gammaproteobacteria</taxon>
        <taxon>Vibrionales</taxon>
        <taxon>Vibrionaceae</taxon>
        <taxon>Vibrio</taxon>
        <taxon>Vibrio oreintalis group</taxon>
    </lineage>
</organism>